<evidence type="ECO:0000256" key="1">
    <source>
        <dbReference type="SAM" id="MobiDB-lite"/>
    </source>
</evidence>
<proteinExistence type="predicted"/>
<evidence type="ECO:0000313" key="3">
    <source>
        <dbReference type="Proteomes" id="UP000696485"/>
    </source>
</evidence>
<evidence type="ECO:0000313" key="2">
    <source>
        <dbReference type="EMBL" id="KAF9334380.1"/>
    </source>
</evidence>
<reference evidence="2" key="1">
    <citation type="journal article" date="2020" name="Fungal Divers.">
        <title>Resolving the Mortierellaceae phylogeny through synthesis of multi-gene phylogenetics and phylogenomics.</title>
        <authorList>
            <person name="Vandepol N."/>
            <person name="Liber J."/>
            <person name="Desiro A."/>
            <person name="Na H."/>
            <person name="Kennedy M."/>
            <person name="Barry K."/>
            <person name="Grigoriev I.V."/>
            <person name="Miller A.N."/>
            <person name="O'Donnell K."/>
            <person name="Stajich J.E."/>
            <person name="Bonito G."/>
        </authorList>
    </citation>
    <scope>NUCLEOTIDE SEQUENCE</scope>
    <source>
        <strain evidence="2">NVP1</strain>
    </source>
</reference>
<protein>
    <submittedName>
        <fullName evidence="2">Uncharacterized protein</fullName>
    </submittedName>
</protein>
<accession>A0A9P5SSZ2</accession>
<keyword evidence="3" id="KW-1185">Reference proteome</keyword>
<comment type="caution">
    <text evidence="2">The sequence shown here is derived from an EMBL/GenBank/DDBJ whole genome shotgun (WGS) entry which is preliminary data.</text>
</comment>
<dbReference type="AlphaFoldDB" id="A0A9P5SSZ2"/>
<name>A0A9P5SSZ2_9FUNG</name>
<feature type="compositionally biased region" description="Basic and acidic residues" evidence="1">
    <location>
        <begin position="146"/>
        <end position="157"/>
    </location>
</feature>
<dbReference type="EMBL" id="JAAAUY010000151">
    <property type="protein sequence ID" value="KAF9334380.1"/>
    <property type="molecule type" value="Genomic_DNA"/>
</dbReference>
<feature type="region of interest" description="Disordered" evidence="1">
    <location>
        <begin position="146"/>
        <end position="170"/>
    </location>
</feature>
<gene>
    <name evidence="2" type="ORF">BG006_002281</name>
</gene>
<sequence>MYIEQVATNGVTPDDHLFLNHLCPPITPEELGQVNTSNQDKQDAVNMDDDSEQVTAQWQFIACFMQYLYSNKYPTTRGVGSTVNDFITCLMMMGLHAPMKERDALWEKSEFSPVTLIQSVTSQLAVEMKMMYCNGSNDLLEQLKAQREQDKKQDTGKDSGAGTNTSTGLQPKVHMNVSAIENFLELNKLTGSCHRIILMSPQESSFVSFSERELLVLFMSRPVLKARILSWLKDDYSDTPAVDDLDDWLSCKEPGYLIKKLLANLTLKHLTVHQQGKAGYKGTIKLNSINEIRNHLHPLWKKTTFDPHQYNQKGLWIYLD</sequence>
<organism evidence="2 3">
    <name type="scientific">Podila minutissima</name>
    <dbReference type="NCBI Taxonomy" id="64525"/>
    <lineage>
        <taxon>Eukaryota</taxon>
        <taxon>Fungi</taxon>
        <taxon>Fungi incertae sedis</taxon>
        <taxon>Mucoromycota</taxon>
        <taxon>Mortierellomycotina</taxon>
        <taxon>Mortierellomycetes</taxon>
        <taxon>Mortierellales</taxon>
        <taxon>Mortierellaceae</taxon>
        <taxon>Podila</taxon>
    </lineage>
</organism>
<dbReference type="Proteomes" id="UP000696485">
    <property type="component" value="Unassembled WGS sequence"/>
</dbReference>